<evidence type="ECO:0000313" key="1">
    <source>
        <dbReference type="EMBL" id="ABV13579.1"/>
    </source>
</evidence>
<dbReference type="STRING" id="290338.CKO_02462"/>
<dbReference type="Proteomes" id="UP000008148">
    <property type="component" value="Chromosome"/>
</dbReference>
<evidence type="ECO:0000313" key="2">
    <source>
        <dbReference type="Proteomes" id="UP000008148"/>
    </source>
</evidence>
<proteinExistence type="predicted"/>
<name>A8AJB6_CITK8</name>
<dbReference type="KEGG" id="cko:CKO_02462"/>
<accession>A8AJB6</accession>
<dbReference type="HOGENOM" id="CLU_2877682_0_0_6"/>
<dbReference type="AlphaFoldDB" id="A8AJB6"/>
<organism evidence="1 2">
    <name type="scientific">Citrobacter koseri (strain ATCC BAA-895 / CDC 4225-83 / SGSC4696)</name>
    <dbReference type="NCBI Taxonomy" id="290338"/>
    <lineage>
        <taxon>Bacteria</taxon>
        <taxon>Pseudomonadati</taxon>
        <taxon>Pseudomonadota</taxon>
        <taxon>Gammaproteobacteria</taxon>
        <taxon>Enterobacterales</taxon>
        <taxon>Enterobacteriaceae</taxon>
        <taxon>Citrobacter</taxon>
    </lineage>
</organism>
<sequence>MMVFSIFILFLHPTRRFLRNLCRQKITLRISEEKPLEVHRECRRNHRHHADFLTFWLPGVCPD</sequence>
<reference evidence="1 2" key="1">
    <citation type="submission" date="2007-08" db="EMBL/GenBank/DDBJ databases">
        <authorList>
            <consortium name="The Citrobacter koseri Genome Sequencing Project"/>
            <person name="McClelland M."/>
            <person name="Sanderson E.K."/>
            <person name="Porwollik S."/>
            <person name="Spieth J."/>
            <person name="Clifton W.S."/>
            <person name="Latreille P."/>
            <person name="Courtney L."/>
            <person name="Wang C."/>
            <person name="Pepin K."/>
            <person name="Bhonagiri V."/>
            <person name="Nash W."/>
            <person name="Johnson M."/>
            <person name="Thiruvilangam P."/>
            <person name="Wilson R."/>
        </authorList>
    </citation>
    <scope>NUCLEOTIDE SEQUENCE [LARGE SCALE GENOMIC DNA]</scope>
    <source>
        <strain evidence="2">ATCC BAA-895 / CDC 4225-83 / SGSC4696</strain>
    </source>
</reference>
<dbReference type="EMBL" id="CP000822">
    <property type="protein sequence ID" value="ABV13579.1"/>
    <property type="molecule type" value="Genomic_DNA"/>
</dbReference>
<keyword evidence="2" id="KW-1185">Reference proteome</keyword>
<protein>
    <submittedName>
        <fullName evidence="1">Uncharacterized protein</fullName>
    </submittedName>
</protein>
<gene>
    <name evidence="1" type="ordered locus">CKO_02462</name>
</gene>